<name>A0A5N5ST83_9CRUS</name>
<dbReference type="Pfam" id="PF25372">
    <property type="entry name" value="DUF7885"/>
    <property type="match status" value="1"/>
</dbReference>
<dbReference type="OrthoDB" id="10257471at2759"/>
<dbReference type="InterPro" id="IPR057207">
    <property type="entry name" value="FBXL15_LRR"/>
</dbReference>
<dbReference type="Gene3D" id="3.80.10.10">
    <property type="entry name" value="Ribonuclease Inhibitor"/>
    <property type="match status" value="2"/>
</dbReference>
<evidence type="ECO:0000313" key="4">
    <source>
        <dbReference type="Proteomes" id="UP000326759"/>
    </source>
</evidence>
<comment type="caution">
    <text evidence="3">The sequence shown here is derived from an EMBL/GenBank/DDBJ whole genome shotgun (WGS) entry which is preliminary data.</text>
</comment>
<evidence type="ECO:0000313" key="3">
    <source>
        <dbReference type="EMBL" id="KAB7497423.1"/>
    </source>
</evidence>
<dbReference type="InterPro" id="IPR032675">
    <property type="entry name" value="LRR_dom_sf"/>
</dbReference>
<keyword evidence="4" id="KW-1185">Reference proteome</keyword>
<dbReference type="PANTHER" id="PTHR13382">
    <property type="entry name" value="MITOCHONDRIAL ATP SYNTHASE COUPLING FACTOR B"/>
    <property type="match status" value="1"/>
</dbReference>
<dbReference type="SUPFAM" id="SSF52047">
    <property type="entry name" value="RNI-like"/>
    <property type="match status" value="1"/>
</dbReference>
<dbReference type="EMBL" id="SEYY01020288">
    <property type="protein sequence ID" value="KAB7497423.1"/>
    <property type="molecule type" value="Genomic_DNA"/>
</dbReference>
<gene>
    <name evidence="3" type="primary">Fbxl15</name>
    <name evidence="3" type="ORF">Anas_03580</name>
</gene>
<evidence type="ECO:0000259" key="2">
    <source>
        <dbReference type="Pfam" id="PF25372"/>
    </source>
</evidence>
<dbReference type="GO" id="GO:0005737">
    <property type="term" value="C:cytoplasm"/>
    <property type="evidence" value="ECO:0007669"/>
    <property type="project" value="TreeGrafter"/>
</dbReference>
<sequence>MESEGITLLHIPWEDIIFARIFIYLKLRDIIMLRILSTHYKALITEYLRVVVQLDFHGSQISNSSFYSLTEACKNLKALSVWDCRKLEDKSIIQILQNNTDLELLDIGKCPLLSSDILQPFKLCKKLKKLSLHHSQWLNNKGLHLIIEYLVELECLDISKCFKISEEAVLTLINSYPGIRELNLSHIECVDDQILIMLAEHCKSLRMLKFE</sequence>
<dbReference type="Proteomes" id="UP000326759">
    <property type="component" value="Unassembled WGS sequence"/>
</dbReference>
<protein>
    <submittedName>
        <fullName evidence="3">F-box/LRR-repeat protein 15</fullName>
    </submittedName>
</protein>
<keyword evidence="1" id="KW-0833">Ubl conjugation pathway</keyword>
<dbReference type="InterPro" id="IPR006553">
    <property type="entry name" value="Leu-rich_rpt_Cys-con_subtyp"/>
</dbReference>
<evidence type="ECO:0000256" key="1">
    <source>
        <dbReference type="ARBA" id="ARBA00022786"/>
    </source>
</evidence>
<reference evidence="3 4" key="1">
    <citation type="journal article" date="2019" name="PLoS Biol.">
        <title>Sex chromosomes control vertical transmission of feminizing Wolbachia symbionts in an isopod.</title>
        <authorList>
            <person name="Becking T."/>
            <person name="Chebbi M.A."/>
            <person name="Giraud I."/>
            <person name="Moumen B."/>
            <person name="Laverre T."/>
            <person name="Caubet Y."/>
            <person name="Peccoud J."/>
            <person name="Gilbert C."/>
            <person name="Cordaux R."/>
        </authorList>
    </citation>
    <scope>NUCLEOTIDE SEQUENCE [LARGE SCALE GENOMIC DNA]</scope>
    <source>
        <strain evidence="3">ANa2</strain>
        <tissue evidence="3">Whole body excluding digestive tract and cuticle</tissue>
    </source>
</reference>
<accession>A0A5N5ST83</accession>
<organism evidence="3 4">
    <name type="scientific">Armadillidium nasatum</name>
    <dbReference type="NCBI Taxonomy" id="96803"/>
    <lineage>
        <taxon>Eukaryota</taxon>
        <taxon>Metazoa</taxon>
        <taxon>Ecdysozoa</taxon>
        <taxon>Arthropoda</taxon>
        <taxon>Crustacea</taxon>
        <taxon>Multicrustacea</taxon>
        <taxon>Malacostraca</taxon>
        <taxon>Eumalacostraca</taxon>
        <taxon>Peracarida</taxon>
        <taxon>Isopoda</taxon>
        <taxon>Oniscidea</taxon>
        <taxon>Crinocheta</taxon>
        <taxon>Armadillidiidae</taxon>
        <taxon>Armadillidium</taxon>
    </lineage>
</organism>
<dbReference type="InterPro" id="IPR050648">
    <property type="entry name" value="F-box_LRR-repeat"/>
</dbReference>
<dbReference type="CDD" id="cd22126">
    <property type="entry name" value="F-box_FBXL15"/>
    <property type="match status" value="1"/>
</dbReference>
<proteinExistence type="predicted"/>
<dbReference type="SMART" id="SM00367">
    <property type="entry name" value="LRR_CC"/>
    <property type="match status" value="4"/>
</dbReference>
<feature type="domain" description="F-box/LRR-repeat protein 15-like leucin rich repeat" evidence="2">
    <location>
        <begin position="59"/>
        <end position="159"/>
    </location>
</feature>
<dbReference type="AlphaFoldDB" id="A0A5N5ST83"/>